<proteinExistence type="predicted"/>
<name>A0ABD3EL32_9LAMI</name>
<sequence length="36" mass="3925">MNEQGTFSLFCSTSSACVQFSRLTMQSRSSTKGLGF</sequence>
<comment type="caution">
    <text evidence="1">The sequence shown here is derived from an EMBL/GenBank/DDBJ whole genome shotgun (WGS) entry which is preliminary data.</text>
</comment>
<dbReference type="Proteomes" id="UP001632038">
    <property type="component" value="Unassembled WGS sequence"/>
</dbReference>
<dbReference type="EMBL" id="JAVIJP010000005">
    <property type="protein sequence ID" value="KAL3653764.1"/>
    <property type="molecule type" value="Genomic_DNA"/>
</dbReference>
<accession>A0ABD3EL32</accession>
<keyword evidence="2" id="KW-1185">Reference proteome</keyword>
<dbReference type="AlphaFoldDB" id="A0ABD3EL32"/>
<reference evidence="2" key="1">
    <citation type="journal article" date="2024" name="IScience">
        <title>Strigolactones Initiate the Formation of Haustorium-like Structures in Castilleja.</title>
        <authorList>
            <person name="Buerger M."/>
            <person name="Peterson D."/>
            <person name="Chory J."/>
        </authorList>
    </citation>
    <scope>NUCLEOTIDE SEQUENCE [LARGE SCALE GENOMIC DNA]</scope>
</reference>
<protein>
    <submittedName>
        <fullName evidence="1">Uncharacterized protein</fullName>
    </submittedName>
</protein>
<organism evidence="1 2">
    <name type="scientific">Castilleja foliolosa</name>
    <dbReference type="NCBI Taxonomy" id="1961234"/>
    <lineage>
        <taxon>Eukaryota</taxon>
        <taxon>Viridiplantae</taxon>
        <taxon>Streptophyta</taxon>
        <taxon>Embryophyta</taxon>
        <taxon>Tracheophyta</taxon>
        <taxon>Spermatophyta</taxon>
        <taxon>Magnoliopsida</taxon>
        <taxon>eudicotyledons</taxon>
        <taxon>Gunneridae</taxon>
        <taxon>Pentapetalae</taxon>
        <taxon>asterids</taxon>
        <taxon>lamiids</taxon>
        <taxon>Lamiales</taxon>
        <taxon>Orobanchaceae</taxon>
        <taxon>Pedicularideae</taxon>
        <taxon>Castillejinae</taxon>
        <taxon>Castilleja</taxon>
    </lineage>
</organism>
<evidence type="ECO:0000313" key="2">
    <source>
        <dbReference type="Proteomes" id="UP001632038"/>
    </source>
</evidence>
<gene>
    <name evidence="1" type="ORF">CASFOL_003445</name>
</gene>
<evidence type="ECO:0000313" key="1">
    <source>
        <dbReference type="EMBL" id="KAL3653764.1"/>
    </source>
</evidence>